<feature type="non-terminal residue" evidence="2">
    <location>
        <position position="367"/>
    </location>
</feature>
<dbReference type="AlphaFoldDB" id="A0A5J4PQE6"/>
<evidence type="ECO:0008006" key="3">
    <source>
        <dbReference type="Google" id="ProtNLM"/>
    </source>
</evidence>
<feature type="compositionally biased region" description="Basic residues" evidence="1">
    <location>
        <begin position="1"/>
        <end position="12"/>
    </location>
</feature>
<sequence>QINPRRSNRTRRRTEIPQPKQSPQETKSETPLDWREELMLNSHQKNREQETKAESSVYPVADARREEQLENLKREMEREERTKPVPFVLPEQGLPKHYKEGTLVTNADNRIGYLRDLNGFRPLFHPLELSPQQQKRASLYIEIRDTYHHLYLNEADTLRENAALRQMLNRLYDDFTERFGNLNDPKNLDLIKMDAGGREILSLERYCEGKAVKVDIFERPVAFNTQEITHADNAHDALAASLNKHGTVDLGYMASLTGGTADDLLSELKDKVYFNPLISGYEIADKFIAGNVISKAGEVQKFIDSHPDHEAAKESLDALREATPKPIAFDDLDFNFGERWIPTGIYAAYASYLFETDVKVTYASSRD</sequence>
<dbReference type="InterPro" id="IPR052933">
    <property type="entry name" value="DNA_Protect_Modify"/>
</dbReference>
<organism evidence="2">
    <name type="scientific">termite gut metagenome</name>
    <dbReference type="NCBI Taxonomy" id="433724"/>
    <lineage>
        <taxon>unclassified sequences</taxon>
        <taxon>metagenomes</taxon>
        <taxon>organismal metagenomes</taxon>
    </lineage>
</organism>
<proteinExistence type="predicted"/>
<dbReference type="PANTHER" id="PTHR41313">
    <property type="entry name" value="ADENINE-SPECIFIC METHYLTRANSFERASE"/>
    <property type="match status" value="1"/>
</dbReference>
<gene>
    <name evidence="2" type="ORF">EZS27_037651</name>
</gene>
<name>A0A5J4PQE6_9ZZZZ</name>
<evidence type="ECO:0000313" key="2">
    <source>
        <dbReference type="EMBL" id="KAA6311171.1"/>
    </source>
</evidence>
<evidence type="ECO:0000256" key="1">
    <source>
        <dbReference type="SAM" id="MobiDB-lite"/>
    </source>
</evidence>
<feature type="non-terminal residue" evidence="2">
    <location>
        <position position="1"/>
    </location>
</feature>
<accession>A0A5J4PQE6</accession>
<protein>
    <recommendedName>
        <fullName evidence="3">DNA methylase</fullName>
    </recommendedName>
</protein>
<feature type="region of interest" description="Disordered" evidence="1">
    <location>
        <begin position="1"/>
        <end position="56"/>
    </location>
</feature>
<comment type="caution">
    <text evidence="2">The sequence shown here is derived from an EMBL/GenBank/DDBJ whole genome shotgun (WGS) entry which is preliminary data.</text>
</comment>
<dbReference type="PANTHER" id="PTHR41313:SF1">
    <property type="entry name" value="DNA METHYLASE ADENINE-SPECIFIC DOMAIN-CONTAINING PROTEIN"/>
    <property type="match status" value="1"/>
</dbReference>
<feature type="compositionally biased region" description="Basic and acidic residues" evidence="1">
    <location>
        <begin position="26"/>
        <end position="38"/>
    </location>
</feature>
<dbReference type="EMBL" id="SNRY01007068">
    <property type="protein sequence ID" value="KAA6311171.1"/>
    <property type="molecule type" value="Genomic_DNA"/>
</dbReference>
<reference evidence="2" key="1">
    <citation type="submission" date="2019-03" db="EMBL/GenBank/DDBJ databases">
        <title>Single cell metagenomics reveals metabolic interactions within the superorganism composed of flagellate Streblomastix strix and complex community of Bacteroidetes bacteria on its surface.</title>
        <authorList>
            <person name="Treitli S.C."/>
            <person name="Kolisko M."/>
            <person name="Husnik F."/>
            <person name="Keeling P."/>
            <person name="Hampl V."/>
        </authorList>
    </citation>
    <scope>NUCLEOTIDE SEQUENCE</scope>
    <source>
        <strain evidence="2">STM</strain>
    </source>
</reference>